<keyword evidence="1" id="KW-0805">Transcription regulation</keyword>
<accession>A0A2N5HVL2</accession>
<evidence type="ECO:0000256" key="1">
    <source>
        <dbReference type="ARBA" id="ARBA00023015"/>
    </source>
</evidence>
<dbReference type="AlphaFoldDB" id="A0A2N5HVL2"/>
<dbReference type="InterPro" id="IPR018060">
    <property type="entry name" value="HTH_AraC"/>
</dbReference>
<dbReference type="PROSITE" id="PS01124">
    <property type="entry name" value="HTH_ARAC_FAMILY_2"/>
    <property type="match status" value="1"/>
</dbReference>
<dbReference type="InterPro" id="IPR003313">
    <property type="entry name" value="AraC-bd"/>
</dbReference>
<dbReference type="Pfam" id="PF12833">
    <property type="entry name" value="HTH_18"/>
    <property type="match status" value="1"/>
</dbReference>
<dbReference type="InterPro" id="IPR009057">
    <property type="entry name" value="Homeodomain-like_sf"/>
</dbReference>
<dbReference type="GO" id="GO:0003700">
    <property type="term" value="F:DNA-binding transcription factor activity"/>
    <property type="evidence" value="ECO:0007669"/>
    <property type="project" value="InterPro"/>
</dbReference>
<keyword evidence="2" id="KW-0238">DNA-binding</keyword>
<proteinExistence type="predicted"/>
<evidence type="ECO:0000256" key="3">
    <source>
        <dbReference type="ARBA" id="ARBA00023163"/>
    </source>
</evidence>
<dbReference type="PANTHER" id="PTHR43280">
    <property type="entry name" value="ARAC-FAMILY TRANSCRIPTIONAL REGULATOR"/>
    <property type="match status" value="1"/>
</dbReference>
<dbReference type="InterPro" id="IPR020449">
    <property type="entry name" value="Tscrpt_reg_AraC-type_HTH"/>
</dbReference>
<evidence type="ECO:0000313" key="6">
    <source>
        <dbReference type="Proteomes" id="UP000234950"/>
    </source>
</evidence>
<dbReference type="EMBL" id="PGVE01000012">
    <property type="protein sequence ID" value="PLS09551.1"/>
    <property type="molecule type" value="Genomic_DNA"/>
</dbReference>
<dbReference type="Pfam" id="PF02311">
    <property type="entry name" value="AraC_binding"/>
    <property type="match status" value="1"/>
</dbReference>
<gene>
    <name evidence="5" type="ORF">CVD27_01535</name>
</gene>
<dbReference type="PRINTS" id="PR00032">
    <property type="entry name" value="HTHARAC"/>
</dbReference>
<organism evidence="5 6">
    <name type="scientific">Neobacillus cucumis</name>
    <dbReference type="NCBI Taxonomy" id="1740721"/>
    <lineage>
        <taxon>Bacteria</taxon>
        <taxon>Bacillati</taxon>
        <taxon>Bacillota</taxon>
        <taxon>Bacilli</taxon>
        <taxon>Bacillales</taxon>
        <taxon>Bacillaceae</taxon>
        <taxon>Neobacillus</taxon>
    </lineage>
</organism>
<dbReference type="PANTHER" id="PTHR43280:SF28">
    <property type="entry name" value="HTH-TYPE TRANSCRIPTIONAL ACTIVATOR RHAS"/>
    <property type="match status" value="1"/>
</dbReference>
<sequence length="309" mass="36726">MLTIFFVREEGRLDDKKIIARYRLVNTVKSYEDFTFHSHEKYEIYYFHGGTCKYLISDHIYDLQKDDIIIMNGLTLHRAYPEPGIPYERSLIEFSSEWLRPILYNLNVPELLNPFNQLSNTLFRGVDSEILMEIKELIRRIVLIDVNNFYEDENSVESRLREGEISNLVVQLLFKIYEISQQQLVKIAPIESEKNTHVKRMISWMEKNFCNPTSLNCIADSLNLSKYYMSRIFKDVTGLTIMQYLMTCRLNRAKYLLEIHPEKSILEVALQSGFEDASHFSRFFRKQMKITPSDYRNRRAPRTQKTIKK</sequence>
<dbReference type="Gene3D" id="1.10.10.60">
    <property type="entry name" value="Homeodomain-like"/>
    <property type="match status" value="2"/>
</dbReference>
<dbReference type="InterPro" id="IPR037923">
    <property type="entry name" value="HTH-like"/>
</dbReference>
<evidence type="ECO:0000256" key="2">
    <source>
        <dbReference type="ARBA" id="ARBA00023125"/>
    </source>
</evidence>
<evidence type="ECO:0000259" key="4">
    <source>
        <dbReference type="PROSITE" id="PS01124"/>
    </source>
</evidence>
<comment type="caution">
    <text evidence="5">The sequence shown here is derived from an EMBL/GenBank/DDBJ whole genome shotgun (WGS) entry which is preliminary data.</text>
</comment>
<dbReference type="SUPFAM" id="SSF46689">
    <property type="entry name" value="Homeodomain-like"/>
    <property type="match status" value="2"/>
</dbReference>
<dbReference type="Proteomes" id="UP000234950">
    <property type="component" value="Unassembled WGS sequence"/>
</dbReference>
<dbReference type="PROSITE" id="PS00041">
    <property type="entry name" value="HTH_ARAC_FAMILY_1"/>
    <property type="match status" value="1"/>
</dbReference>
<evidence type="ECO:0000313" key="5">
    <source>
        <dbReference type="EMBL" id="PLS09551.1"/>
    </source>
</evidence>
<dbReference type="SMART" id="SM00342">
    <property type="entry name" value="HTH_ARAC"/>
    <property type="match status" value="1"/>
</dbReference>
<dbReference type="OrthoDB" id="2713997at2"/>
<dbReference type="GO" id="GO:0043565">
    <property type="term" value="F:sequence-specific DNA binding"/>
    <property type="evidence" value="ECO:0007669"/>
    <property type="project" value="InterPro"/>
</dbReference>
<keyword evidence="3" id="KW-0804">Transcription</keyword>
<keyword evidence="6" id="KW-1185">Reference proteome</keyword>
<dbReference type="SUPFAM" id="SSF51215">
    <property type="entry name" value="Regulatory protein AraC"/>
    <property type="match status" value="1"/>
</dbReference>
<name>A0A2N5HVL2_9BACI</name>
<feature type="domain" description="HTH araC/xylS-type" evidence="4">
    <location>
        <begin position="199"/>
        <end position="298"/>
    </location>
</feature>
<protein>
    <submittedName>
        <fullName evidence="5">AraC family transcriptional regulator</fullName>
    </submittedName>
</protein>
<reference evidence="5 6" key="1">
    <citation type="submission" date="2017-11" db="EMBL/GenBank/DDBJ databases">
        <title>Comparitive Functional Genomics of Dry Heat Resistant strains isolated from the Viking Spacecraft.</title>
        <authorList>
            <person name="Seuylemezian A."/>
            <person name="Cooper K."/>
            <person name="Vaishampayan P."/>
        </authorList>
    </citation>
    <scope>NUCLEOTIDE SEQUENCE [LARGE SCALE GENOMIC DNA]</scope>
    <source>
        <strain evidence="5 6">V32-6</strain>
    </source>
</reference>
<dbReference type="InterPro" id="IPR018062">
    <property type="entry name" value="HTH_AraC-typ_CS"/>
</dbReference>